<comment type="caution">
    <text evidence="1">The sequence shown here is derived from an EMBL/GenBank/DDBJ whole genome shotgun (WGS) entry which is preliminary data.</text>
</comment>
<evidence type="ECO:0000313" key="1">
    <source>
        <dbReference type="EMBL" id="CAB4012451.1"/>
    </source>
</evidence>
<dbReference type="SUPFAM" id="SSF56672">
    <property type="entry name" value="DNA/RNA polymerases"/>
    <property type="match status" value="1"/>
</dbReference>
<reference evidence="1" key="1">
    <citation type="submission" date="2020-04" db="EMBL/GenBank/DDBJ databases">
        <authorList>
            <person name="Alioto T."/>
            <person name="Alioto T."/>
            <person name="Gomez Garrido J."/>
        </authorList>
    </citation>
    <scope>NUCLEOTIDE SEQUENCE</scope>
    <source>
        <strain evidence="1">A484AB</strain>
    </source>
</reference>
<dbReference type="OrthoDB" id="5985125at2759"/>
<dbReference type="PROSITE" id="PS50878">
    <property type="entry name" value="RT_POL"/>
    <property type="match status" value="1"/>
</dbReference>
<proteinExistence type="predicted"/>
<dbReference type="PANTHER" id="PTHR33332">
    <property type="entry name" value="REVERSE TRANSCRIPTASE DOMAIN-CONTAINING PROTEIN"/>
    <property type="match status" value="1"/>
</dbReference>
<dbReference type="Pfam" id="PF00078">
    <property type="entry name" value="RVT_1"/>
    <property type="match status" value="1"/>
</dbReference>
<accession>A0A6S7J528</accession>
<feature type="non-terminal residue" evidence="1">
    <location>
        <position position="350"/>
    </location>
</feature>
<evidence type="ECO:0000313" key="2">
    <source>
        <dbReference type="Proteomes" id="UP001152795"/>
    </source>
</evidence>
<gene>
    <name evidence="1" type="ORF">PACLA_8A007333</name>
</gene>
<dbReference type="CDD" id="cd01650">
    <property type="entry name" value="RT_nLTR_like"/>
    <property type="match status" value="1"/>
</dbReference>
<dbReference type="InterPro" id="IPR000477">
    <property type="entry name" value="RT_dom"/>
</dbReference>
<name>A0A6S7J528_PARCT</name>
<keyword evidence="2" id="KW-1185">Reference proteome</keyword>
<sequence>PIEESYVYGVLNNLKTNKAVGLDKISARLLKDSSSVVTPILTKLFNRSLTSSTFPSTWKSGKVTALFKSGDKSNASNYRPITILPTISKVLEKAVHSQVYRYLIDNKILTPRQFGFRPKLSTEIALAHFTDTILANMDKGLVTGAVFLDLAKAFDTVDHSLLFEKLASSGLSNDSVNWFKSYLSNRNQLTALANTVSSFKHVPVGVPQGSVLGPLLFLIFVNDLPYCINHCEISLYADDTVIYLSSNNACDLEMKLNSDLKYLCRWFNDNLLTLNVSKCKFIIYGSSRKVAKFNNVSITVNDSILDRIDSFKYLGVTIQQNLTWSEHIDNISKKAKPNVTLRLTLSQAFP</sequence>
<dbReference type="AlphaFoldDB" id="A0A6S7J528"/>
<organism evidence="1 2">
    <name type="scientific">Paramuricea clavata</name>
    <name type="common">Red gorgonian</name>
    <name type="synonym">Violescent sea-whip</name>
    <dbReference type="NCBI Taxonomy" id="317549"/>
    <lineage>
        <taxon>Eukaryota</taxon>
        <taxon>Metazoa</taxon>
        <taxon>Cnidaria</taxon>
        <taxon>Anthozoa</taxon>
        <taxon>Octocorallia</taxon>
        <taxon>Malacalcyonacea</taxon>
        <taxon>Plexauridae</taxon>
        <taxon>Paramuricea</taxon>
    </lineage>
</organism>
<dbReference type="InterPro" id="IPR043502">
    <property type="entry name" value="DNA/RNA_pol_sf"/>
</dbReference>
<dbReference type="EMBL" id="CACRXK020007513">
    <property type="protein sequence ID" value="CAB4012451.1"/>
    <property type="molecule type" value="Genomic_DNA"/>
</dbReference>
<dbReference type="Proteomes" id="UP001152795">
    <property type="component" value="Unassembled WGS sequence"/>
</dbReference>
<protein>
    <submittedName>
        <fullName evidence="1">Uncharacterized protein</fullName>
    </submittedName>
</protein>